<feature type="region of interest" description="Disordered" evidence="4">
    <location>
        <begin position="387"/>
        <end position="417"/>
    </location>
</feature>
<feature type="compositionally biased region" description="Polar residues" evidence="4">
    <location>
        <begin position="626"/>
        <end position="653"/>
    </location>
</feature>
<feature type="region of interest" description="Disordered" evidence="4">
    <location>
        <begin position="497"/>
        <end position="521"/>
    </location>
</feature>
<feature type="region of interest" description="Disordered" evidence="4">
    <location>
        <begin position="436"/>
        <end position="477"/>
    </location>
</feature>
<organism evidence="5 6">
    <name type="scientific">Knufia fluminis</name>
    <dbReference type="NCBI Taxonomy" id="191047"/>
    <lineage>
        <taxon>Eukaryota</taxon>
        <taxon>Fungi</taxon>
        <taxon>Dikarya</taxon>
        <taxon>Ascomycota</taxon>
        <taxon>Pezizomycotina</taxon>
        <taxon>Eurotiomycetes</taxon>
        <taxon>Chaetothyriomycetidae</taxon>
        <taxon>Chaetothyriales</taxon>
        <taxon>Trichomeriaceae</taxon>
        <taxon>Knufia</taxon>
    </lineage>
</organism>
<gene>
    <name evidence="5" type="ORF">OHC33_001909</name>
</gene>
<feature type="region of interest" description="Disordered" evidence="4">
    <location>
        <begin position="557"/>
        <end position="577"/>
    </location>
</feature>
<dbReference type="Proteomes" id="UP001316803">
    <property type="component" value="Unassembled WGS sequence"/>
</dbReference>
<keyword evidence="6" id="KW-1185">Reference proteome</keyword>
<reference evidence="5 6" key="1">
    <citation type="submission" date="2022-12" db="EMBL/GenBank/DDBJ databases">
        <title>Genomic features and morphological characterization of a novel Knufia sp. strain isolated from spacecraft assembly facility.</title>
        <authorList>
            <person name="Teixeira M."/>
            <person name="Chander A.M."/>
            <person name="Stajich J.E."/>
            <person name="Venkateswaran K."/>
        </authorList>
    </citation>
    <scope>NUCLEOTIDE SEQUENCE [LARGE SCALE GENOMIC DNA]</scope>
    <source>
        <strain evidence="5 6">FJI-L2-BK-P2</strain>
    </source>
</reference>
<evidence type="ECO:0000313" key="5">
    <source>
        <dbReference type="EMBL" id="KAK5957533.1"/>
    </source>
</evidence>
<protein>
    <submittedName>
        <fullName evidence="5">Uncharacterized protein</fullName>
    </submittedName>
</protein>
<dbReference type="InterPro" id="IPR028133">
    <property type="entry name" value="Dynamitin"/>
</dbReference>
<dbReference type="AlphaFoldDB" id="A0AAN8ERW9"/>
<sequence>MPTPNYSTCETCPGRKHADPPTWYDCKCWLKDIKNIPRDTGSRNNASDNAKTVYSASAQMKPSRVLPEGVGKKVHFGSGTAVGASQGASEHVQFSEFGTEQSRVQISKLVPYPTTLRTQGESTRPRNQEQRTQRIPQAPSVNRVKERADQNTLDAQPPSPRQSSCSREKHVERVEGQKQNKGTVGRDSQLRSVSKSKPGVTREVKPIRYRRQQQVSARDDGPLPGVSRRSYETSAQHTTGAISGCESDKQDQPGESRASAKAESQDTTGQEPGEVAKQRYYRRGNGSPQLANPSLSVAPLQLRRSPGTAAEPDELSRYTSRERSARRNAIYDSRLDQPVTQKEKEPRAAKKVLQTINKTPCSMAGVKKYAGLPDLDLGTEIYESTVPDLTEASTLPTDSTDESDSDNPNFDKHGLNRDAARAHFEPAVIDARNANFSDTIDGGRRDYRARSRRRRRRADLVDGQSAEDYEDDDEPETTYQRLLRLQRETAELQAEIERIENRDKDGDDESDYEKAQEGQDDILKGARRLGKALEGIAHSTKRRKGPSLEQQFMRGLQEEPDETRAKTQPVQQEDLPESSISAIADFSDRLTALETALGVSSLSPSTTATPSVLPTLDTLTTQIETLSSTLSPRPEPSSTTDPRSLTNPTTSTVHLDPLASKIRHLISESKRLEDSRRAATKSFEELLETRDRHAHLLHSHAHSAVHAGTEARLTRNLSSQDVNRRPASGAGQNEASTGMTRKEDMQQQFTSLFLDDQASRITALYNLLPTLQSLQPLLPVVLERLRALSVIHAGAAEVKGELDEFENRLSSQEKDIRKWREAVEGAEKAMKEGRDVMKENVGTVGEAVRGLEKRMRDLGIRK</sequence>
<dbReference type="GO" id="GO:0005869">
    <property type="term" value="C:dynactin complex"/>
    <property type="evidence" value="ECO:0007669"/>
    <property type="project" value="InterPro"/>
</dbReference>
<dbReference type="PANTHER" id="PTHR15346">
    <property type="entry name" value="DYNACTIN SUBUNIT"/>
    <property type="match status" value="1"/>
</dbReference>
<feature type="compositionally biased region" description="Polar residues" evidence="4">
    <location>
        <begin position="730"/>
        <end position="739"/>
    </location>
</feature>
<name>A0AAN8ERW9_9EURO</name>
<feature type="compositionally biased region" description="Polar residues" evidence="4">
    <location>
        <begin position="232"/>
        <end position="241"/>
    </location>
</feature>
<accession>A0AAN8ERW9</accession>
<feature type="region of interest" description="Disordered" evidence="4">
    <location>
        <begin position="69"/>
        <end position="88"/>
    </location>
</feature>
<feature type="compositionally biased region" description="Polar residues" evidence="4">
    <location>
        <begin position="42"/>
        <end position="60"/>
    </location>
</feature>
<keyword evidence="2" id="KW-0963">Cytoplasm</keyword>
<feature type="compositionally biased region" description="Basic and acidic residues" evidence="4">
    <location>
        <begin position="512"/>
        <end position="521"/>
    </location>
</feature>
<feature type="compositionally biased region" description="Acidic residues" evidence="4">
    <location>
        <begin position="465"/>
        <end position="476"/>
    </location>
</feature>
<feature type="region of interest" description="Disordered" evidence="4">
    <location>
        <begin position="716"/>
        <end position="743"/>
    </location>
</feature>
<feature type="region of interest" description="Disordered" evidence="4">
    <location>
        <begin position="110"/>
        <end position="348"/>
    </location>
</feature>
<feature type="compositionally biased region" description="Polar residues" evidence="4">
    <location>
        <begin position="286"/>
        <end position="295"/>
    </location>
</feature>
<proteinExistence type="predicted"/>
<dbReference type="Pfam" id="PF04912">
    <property type="entry name" value="Dynamitin"/>
    <property type="match status" value="2"/>
</dbReference>
<evidence type="ECO:0000256" key="3">
    <source>
        <dbReference type="SAM" id="Coils"/>
    </source>
</evidence>
<evidence type="ECO:0000256" key="1">
    <source>
        <dbReference type="ARBA" id="ARBA00004496"/>
    </source>
</evidence>
<feature type="compositionally biased region" description="Basic and acidic residues" evidence="4">
    <location>
        <begin position="314"/>
        <end position="325"/>
    </location>
</feature>
<keyword evidence="3" id="KW-0175">Coiled coil</keyword>
<evidence type="ECO:0000313" key="6">
    <source>
        <dbReference type="Proteomes" id="UP001316803"/>
    </source>
</evidence>
<evidence type="ECO:0000256" key="2">
    <source>
        <dbReference type="ARBA" id="ARBA00022490"/>
    </source>
</evidence>
<feature type="compositionally biased region" description="Basic and acidic residues" evidence="4">
    <location>
        <begin position="246"/>
        <end position="264"/>
    </location>
</feature>
<comment type="caution">
    <text evidence="5">The sequence shown here is derived from an EMBL/GenBank/DDBJ whole genome shotgun (WGS) entry which is preliminary data.</text>
</comment>
<feature type="coiled-coil region" evidence="3">
    <location>
        <begin position="795"/>
        <end position="829"/>
    </location>
</feature>
<comment type="subcellular location">
    <subcellularLocation>
        <location evidence="1">Cytoplasm</location>
    </subcellularLocation>
</comment>
<feature type="region of interest" description="Disordered" evidence="4">
    <location>
        <begin position="626"/>
        <end position="655"/>
    </location>
</feature>
<evidence type="ECO:0000256" key="4">
    <source>
        <dbReference type="SAM" id="MobiDB-lite"/>
    </source>
</evidence>
<feature type="compositionally biased region" description="Basic and acidic residues" evidence="4">
    <location>
        <begin position="166"/>
        <end position="178"/>
    </location>
</feature>
<feature type="region of interest" description="Disordered" evidence="4">
    <location>
        <begin position="37"/>
        <end position="60"/>
    </location>
</feature>
<dbReference type="GO" id="GO:0007017">
    <property type="term" value="P:microtubule-based process"/>
    <property type="evidence" value="ECO:0007669"/>
    <property type="project" value="InterPro"/>
</dbReference>
<dbReference type="GO" id="GO:0005737">
    <property type="term" value="C:cytoplasm"/>
    <property type="evidence" value="ECO:0007669"/>
    <property type="project" value="UniProtKB-SubCell"/>
</dbReference>
<feature type="compositionally biased region" description="Basic and acidic residues" evidence="4">
    <location>
        <begin position="123"/>
        <end position="132"/>
    </location>
</feature>
<dbReference type="EMBL" id="JAKLMC020000003">
    <property type="protein sequence ID" value="KAK5957533.1"/>
    <property type="molecule type" value="Genomic_DNA"/>
</dbReference>